<dbReference type="InterPro" id="IPR005151">
    <property type="entry name" value="Tail-specific_protease"/>
</dbReference>
<dbReference type="PANTHER" id="PTHR32060:SF22">
    <property type="entry name" value="CARBOXYL-TERMINAL-PROCESSING PEPTIDASE 3, CHLOROPLASTIC"/>
    <property type="match status" value="1"/>
</dbReference>
<dbReference type="SUPFAM" id="SSF50156">
    <property type="entry name" value="PDZ domain-like"/>
    <property type="match status" value="1"/>
</dbReference>
<dbReference type="InterPro" id="IPR036034">
    <property type="entry name" value="PDZ_sf"/>
</dbReference>
<dbReference type="SUPFAM" id="SSF52096">
    <property type="entry name" value="ClpP/crotonase"/>
    <property type="match status" value="1"/>
</dbReference>
<dbReference type="EMBL" id="QRDQ01000008">
    <property type="protein sequence ID" value="RED24880.1"/>
    <property type="molecule type" value="Genomic_DNA"/>
</dbReference>
<keyword evidence="3" id="KW-1185">Reference proteome</keyword>
<evidence type="ECO:0000259" key="1">
    <source>
        <dbReference type="SMART" id="SM00245"/>
    </source>
</evidence>
<sequence length="552" mass="63895">MSKTTFSVVFFIFSFLTFGQNESNSKIETKKVENLTSLAKVWGFLKYYHPNVAKGNFNWDEQLIQMIPKVEQAQNKEELSKIYINWIAGLGEVKECKSCKNTSKRESFDENFDLSWTQNPDAFTTELSQKLKFIEENRFQGKNKYITTSSDENVLVTNEPSYTDFKYPDRAHRIASFFRYWNIVEYFFPYKYVTDQKWDSVLTEMIPKFENAGNEVEYHLAMLETVVKLGDSHANFFTEELYDYFGRKYIPGFINVIENKAVITGFYNDSLAKLNDLRIGDVIEEVNDRPMQQILEEKAKFSHGSNKRTKNINYDFTIFNGSTDSVKLKITRNGIAFTKMMGRYKEIVYHRAKAKSEKYSIDENNIGYINMDALNRLDVDEMMEKMKSTNGIIIDVRNYPNFFGFDIVRRIISSERPFARLIYPDLTYPGKFFWEKPVVFTPNKSKYYSGKVVVLVNEETQSRAEFFAMALQSGDNVTTIGSQTAAADGDITKAEFFGFKAFMSGLGVFYPDGRETQRVGVKVDVEVFPTIKGIQEGKDEVLEAAKEYLKNI</sequence>
<name>A0A3D9FVW0_9FLAO</name>
<dbReference type="Gene3D" id="2.30.42.10">
    <property type="match status" value="1"/>
</dbReference>
<comment type="caution">
    <text evidence="2">The sequence shown here is derived from an EMBL/GenBank/DDBJ whole genome shotgun (WGS) entry which is preliminary data.</text>
</comment>
<dbReference type="GO" id="GO:0008236">
    <property type="term" value="F:serine-type peptidase activity"/>
    <property type="evidence" value="ECO:0007669"/>
    <property type="project" value="InterPro"/>
</dbReference>
<dbReference type="InterPro" id="IPR029045">
    <property type="entry name" value="ClpP/crotonase-like_dom_sf"/>
</dbReference>
<accession>A0A3D9FVW0</accession>
<gene>
    <name evidence="2" type="ORF">BD847_1616</name>
</gene>
<proteinExistence type="predicted"/>
<evidence type="ECO:0000313" key="2">
    <source>
        <dbReference type="EMBL" id="RED24880.1"/>
    </source>
</evidence>
<organism evidence="2 3">
    <name type="scientific">Flavobacterium cutihirudinis</name>
    <dbReference type="NCBI Taxonomy" id="1265740"/>
    <lineage>
        <taxon>Bacteria</taxon>
        <taxon>Pseudomonadati</taxon>
        <taxon>Bacteroidota</taxon>
        <taxon>Flavobacteriia</taxon>
        <taxon>Flavobacteriales</taxon>
        <taxon>Flavobacteriaceae</taxon>
        <taxon>Flavobacterium</taxon>
    </lineage>
</organism>
<dbReference type="Gene3D" id="3.30.750.44">
    <property type="match status" value="1"/>
</dbReference>
<dbReference type="AlphaFoldDB" id="A0A3D9FVW0"/>
<protein>
    <submittedName>
        <fullName evidence="2">C-terminal processing protease CtpA/Prc</fullName>
    </submittedName>
</protein>
<dbReference type="SMART" id="SM00245">
    <property type="entry name" value="TSPc"/>
    <property type="match status" value="1"/>
</dbReference>
<dbReference type="GO" id="GO:0006508">
    <property type="term" value="P:proteolysis"/>
    <property type="evidence" value="ECO:0007669"/>
    <property type="project" value="UniProtKB-KW"/>
</dbReference>
<keyword evidence="2" id="KW-0378">Hydrolase</keyword>
<dbReference type="OrthoDB" id="5379939at2"/>
<dbReference type="Pfam" id="PF03572">
    <property type="entry name" value="Peptidase_S41"/>
    <property type="match status" value="1"/>
</dbReference>
<reference evidence="2 3" key="1">
    <citation type="submission" date="2018-07" db="EMBL/GenBank/DDBJ databases">
        <title>Genomic Encyclopedia of Archaeal and Bacterial Type Strains, Phase II (KMG-II): from individual species to whole genera.</title>
        <authorList>
            <person name="Goeker M."/>
        </authorList>
    </citation>
    <scope>NUCLEOTIDE SEQUENCE [LARGE SCALE GENOMIC DNA]</scope>
    <source>
        <strain evidence="2 3">DSM 25795</strain>
    </source>
</reference>
<dbReference type="RefSeq" id="WP_115887736.1">
    <property type="nucleotide sequence ID" value="NZ_QRDQ01000008.1"/>
</dbReference>
<feature type="domain" description="Tail specific protease" evidence="1">
    <location>
        <begin position="323"/>
        <end position="528"/>
    </location>
</feature>
<dbReference type="CDD" id="cd07562">
    <property type="entry name" value="Peptidase_S41_TRI"/>
    <property type="match status" value="1"/>
</dbReference>
<dbReference type="PANTHER" id="PTHR32060">
    <property type="entry name" value="TAIL-SPECIFIC PROTEASE"/>
    <property type="match status" value="1"/>
</dbReference>
<dbReference type="GO" id="GO:0004175">
    <property type="term" value="F:endopeptidase activity"/>
    <property type="evidence" value="ECO:0007669"/>
    <property type="project" value="TreeGrafter"/>
</dbReference>
<dbReference type="Proteomes" id="UP000257004">
    <property type="component" value="Unassembled WGS sequence"/>
</dbReference>
<evidence type="ECO:0000313" key="3">
    <source>
        <dbReference type="Proteomes" id="UP000257004"/>
    </source>
</evidence>
<keyword evidence="2" id="KW-0645">Protease</keyword>
<dbReference type="Gene3D" id="3.90.226.10">
    <property type="entry name" value="2-enoyl-CoA Hydratase, Chain A, domain 1"/>
    <property type="match status" value="1"/>
</dbReference>